<dbReference type="AlphaFoldDB" id="A0A2T7P0X7"/>
<sequence length="178" mass="19594">MLGDVALNPPKELNSVSGTTVIVGLFFVLRCQRMDTAVAKRYLQTKGRNCEAVEAHLFYRQHQLMVYTLQFTLFSPSVTEIEDGGDDYDGCDHEDGEESAHDAPHVLTRLGRKFGNFVWEEKEISTCVVRPELQCEAASVPAVVGGEDQQQLPAGAPEPWRLATTPASEGVVSAVLWT</sequence>
<dbReference type="EMBL" id="PZQS01000007">
    <property type="protein sequence ID" value="PVD27064.1"/>
    <property type="molecule type" value="Genomic_DNA"/>
</dbReference>
<keyword evidence="2" id="KW-1185">Reference proteome</keyword>
<accession>A0A2T7P0X7</accession>
<reference evidence="1 2" key="1">
    <citation type="submission" date="2018-04" db="EMBL/GenBank/DDBJ databases">
        <title>The genome of golden apple snail Pomacea canaliculata provides insight into stress tolerance and invasive adaptation.</title>
        <authorList>
            <person name="Liu C."/>
            <person name="Liu B."/>
            <person name="Ren Y."/>
            <person name="Zhang Y."/>
            <person name="Wang H."/>
            <person name="Li S."/>
            <person name="Jiang F."/>
            <person name="Yin L."/>
            <person name="Zhang G."/>
            <person name="Qian W."/>
            <person name="Fan W."/>
        </authorList>
    </citation>
    <scope>NUCLEOTIDE SEQUENCE [LARGE SCALE GENOMIC DNA]</scope>
    <source>
        <strain evidence="1">SZHN2017</strain>
        <tissue evidence="1">Muscle</tissue>
    </source>
</reference>
<evidence type="ECO:0000313" key="2">
    <source>
        <dbReference type="Proteomes" id="UP000245119"/>
    </source>
</evidence>
<name>A0A2T7P0X7_POMCA</name>
<comment type="caution">
    <text evidence="1">The sequence shown here is derived from an EMBL/GenBank/DDBJ whole genome shotgun (WGS) entry which is preliminary data.</text>
</comment>
<dbReference type="Proteomes" id="UP000245119">
    <property type="component" value="Linkage Group LG7"/>
</dbReference>
<organism evidence="1 2">
    <name type="scientific">Pomacea canaliculata</name>
    <name type="common">Golden apple snail</name>
    <dbReference type="NCBI Taxonomy" id="400727"/>
    <lineage>
        <taxon>Eukaryota</taxon>
        <taxon>Metazoa</taxon>
        <taxon>Spiralia</taxon>
        <taxon>Lophotrochozoa</taxon>
        <taxon>Mollusca</taxon>
        <taxon>Gastropoda</taxon>
        <taxon>Caenogastropoda</taxon>
        <taxon>Architaenioglossa</taxon>
        <taxon>Ampullarioidea</taxon>
        <taxon>Ampullariidae</taxon>
        <taxon>Pomacea</taxon>
    </lineage>
</organism>
<gene>
    <name evidence="1" type="ORF">C0Q70_12214</name>
</gene>
<protein>
    <submittedName>
        <fullName evidence="1">Uncharacterized protein</fullName>
    </submittedName>
</protein>
<evidence type="ECO:0000313" key="1">
    <source>
        <dbReference type="EMBL" id="PVD27064.1"/>
    </source>
</evidence>
<proteinExistence type="predicted"/>